<dbReference type="InterPro" id="IPR051309">
    <property type="entry name" value="ABCF_ATPase"/>
</dbReference>
<organism evidence="5 6">
    <name type="scientific">Ensete ventricosum</name>
    <name type="common">Abyssinian banana</name>
    <name type="synonym">Musa ensete</name>
    <dbReference type="NCBI Taxonomy" id="4639"/>
    <lineage>
        <taxon>Eukaryota</taxon>
        <taxon>Viridiplantae</taxon>
        <taxon>Streptophyta</taxon>
        <taxon>Embryophyta</taxon>
        <taxon>Tracheophyta</taxon>
        <taxon>Spermatophyta</taxon>
        <taxon>Magnoliopsida</taxon>
        <taxon>Liliopsida</taxon>
        <taxon>Zingiberales</taxon>
        <taxon>Musaceae</taxon>
        <taxon>Ensete</taxon>
    </lineage>
</organism>
<dbReference type="InterPro" id="IPR017871">
    <property type="entry name" value="ABC_transporter-like_CS"/>
</dbReference>
<feature type="compositionally biased region" description="Basic residues" evidence="3">
    <location>
        <begin position="706"/>
        <end position="715"/>
    </location>
</feature>
<accession>A0AAV8QL55</accession>
<dbReference type="InterPro" id="IPR003593">
    <property type="entry name" value="AAA+_ATPase"/>
</dbReference>
<evidence type="ECO:0000256" key="1">
    <source>
        <dbReference type="ARBA" id="ARBA00022741"/>
    </source>
</evidence>
<dbReference type="InterPro" id="IPR032781">
    <property type="entry name" value="ABC_tran_Xtn"/>
</dbReference>
<evidence type="ECO:0000256" key="3">
    <source>
        <dbReference type="SAM" id="MobiDB-lite"/>
    </source>
</evidence>
<feature type="domain" description="ABC transporter" evidence="4">
    <location>
        <begin position="141"/>
        <end position="379"/>
    </location>
</feature>
<dbReference type="FunFam" id="3.40.50.300:FF:000309">
    <property type="entry name" value="ABC transporter ATP-binding protein"/>
    <property type="match status" value="1"/>
</dbReference>
<dbReference type="SMART" id="SM00382">
    <property type="entry name" value="AAA"/>
    <property type="match status" value="2"/>
</dbReference>
<protein>
    <recommendedName>
        <fullName evidence="4">ABC transporter domain-containing protein</fullName>
    </recommendedName>
</protein>
<dbReference type="PANTHER" id="PTHR42855">
    <property type="entry name" value="ABC TRANSPORTER ATP-BINDING SUBUNIT"/>
    <property type="match status" value="1"/>
</dbReference>
<reference evidence="5 6" key="1">
    <citation type="submission" date="2022-12" db="EMBL/GenBank/DDBJ databases">
        <title>Chromosome-scale assembly of the Ensete ventricosum genome.</title>
        <authorList>
            <person name="Dussert Y."/>
            <person name="Stocks J."/>
            <person name="Wendawek A."/>
            <person name="Woldeyes F."/>
            <person name="Nichols R.A."/>
            <person name="Borrell J.S."/>
        </authorList>
    </citation>
    <scope>NUCLEOTIDE SEQUENCE [LARGE SCALE GENOMIC DNA]</scope>
    <source>
        <strain evidence="6">cv. Maze</strain>
        <tissue evidence="5">Seeds</tissue>
    </source>
</reference>
<dbReference type="PROSITE" id="PS00211">
    <property type="entry name" value="ABC_TRANSPORTER_1"/>
    <property type="match status" value="1"/>
</dbReference>
<dbReference type="PROSITE" id="PS50893">
    <property type="entry name" value="ABC_TRANSPORTER_2"/>
    <property type="match status" value="2"/>
</dbReference>
<evidence type="ECO:0000313" key="6">
    <source>
        <dbReference type="Proteomes" id="UP001222027"/>
    </source>
</evidence>
<dbReference type="GO" id="GO:0016887">
    <property type="term" value="F:ATP hydrolysis activity"/>
    <property type="evidence" value="ECO:0007669"/>
    <property type="project" value="InterPro"/>
</dbReference>
<dbReference type="AlphaFoldDB" id="A0AAV8QL55"/>
<keyword evidence="2" id="KW-0067">ATP-binding</keyword>
<evidence type="ECO:0000256" key="2">
    <source>
        <dbReference type="ARBA" id="ARBA00022840"/>
    </source>
</evidence>
<dbReference type="Proteomes" id="UP001222027">
    <property type="component" value="Unassembled WGS sequence"/>
</dbReference>
<feature type="region of interest" description="Disordered" evidence="3">
    <location>
        <begin position="667"/>
        <end position="715"/>
    </location>
</feature>
<dbReference type="InterPro" id="IPR027417">
    <property type="entry name" value="P-loop_NTPase"/>
</dbReference>
<keyword evidence="1" id="KW-0547">Nucleotide-binding</keyword>
<dbReference type="SUPFAM" id="SSF52540">
    <property type="entry name" value="P-loop containing nucleoside triphosphate hydrolases"/>
    <property type="match status" value="2"/>
</dbReference>
<dbReference type="Pfam" id="PF00005">
    <property type="entry name" value="ABC_tran"/>
    <property type="match status" value="2"/>
</dbReference>
<proteinExistence type="predicted"/>
<dbReference type="PANTHER" id="PTHR42855:SF1">
    <property type="entry name" value="ABC TRANSPORTER DOMAIN-CONTAINING PROTEIN"/>
    <property type="match status" value="1"/>
</dbReference>
<dbReference type="GO" id="GO:0003676">
    <property type="term" value="F:nucleic acid binding"/>
    <property type="evidence" value="ECO:0007669"/>
    <property type="project" value="UniProtKB-ARBA"/>
</dbReference>
<evidence type="ECO:0000259" key="4">
    <source>
        <dbReference type="PROSITE" id="PS50893"/>
    </source>
</evidence>
<dbReference type="InterPro" id="IPR003439">
    <property type="entry name" value="ABC_transporter-like_ATP-bd"/>
</dbReference>
<dbReference type="Gene3D" id="3.40.50.300">
    <property type="entry name" value="P-loop containing nucleotide triphosphate hydrolases"/>
    <property type="match status" value="3"/>
</dbReference>
<gene>
    <name evidence="5" type="ORF">OPV22_023093</name>
</gene>
<dbReference type="Pfam" id="PF12848">
    <property type="entry name" value="ABC_tran_Xtn"/>
    <property type="match status" value="1"/>
</dbReference>
<feature type="domain" description="ABC transporter" evidence="4">
    <location>
        <begin position="448"/>
        <end position="663"/>
    </location>
</feature>
<evidence type="ECO:0000313" key="5">
    <source>
        <dbReference type="EMBL" id="KAJ8479366.1"/>
    </source>
</evidence>
<keyword evidence="6" id="KW-1185">Reference proteome</keyword>
<dbReference type="GO" id="GO:0005524">
    <property type="term" value="F:ATP binding"/>
    <property type="evidence" value="ECO:0007669"/>
    <property type="project" value="UniProtKB-KW"/>
</dbReference>
<dbReference type="EMBL" id="JAQQAF010000006">
    <property type="protein sequence ID" value="KAJ8479366.1"/>
    <property type="molecule type" value="Genomic_DNA"/>
</dbReference>
<dbReference type="CDD" id="cd03221">
    <property type="entry name" value="ABCF_EF-3"/>
    <property type="match status" value="2"/>
</dbReference>
<name>A0AAV8QL55_ENSVE</name>
<sequence length="715" mass="80221">MGRRKPRAPALTRGYPRVVSPKFDSFDAGNGFFDVRSGFLSGSPRLDVGKAGIVLRIRPSSVSPALSRRFGVSFIKKTGFAGSRIRRLRVSARATVETAVVDADTAADVESLFSESAVDDAPRRQGKKKSSAGASSVSSGVRLENISKSFKGVTLLKDVSWEVKKGEKVGLVGVNGAGKTTQLRIIAELEEPDSGNVVKAKENMKIAFLSQEFEVCQNRTVKEEFLSVFKEETEVADSLEKVQKALESSVEDMSLMARLLDELDLLQRRSQDLDLDQVDVKISKLMPQLGFAPEDSDRLDPDLLLLDEPTNHLDLDAIEWLEGYLNKQDVPMVIVSHDRAFLDQLCTKMVETDMGVSRSFMGNYSEYVLAKAAWVESQHVAWEKQQKEIEHTRDLINRLGAGVNAGRASSEEKKLEKLKEEGQVEKPFQRKQLKIRFPERGRSGRTILTIKNLNFGYGDKVLFKKANLLVERGEKLAIIGPNGCGKSSLLKLIMGLEKSQGGDVLLGEHNVLPNYFEQNQAEALDLEKTVLETVEEAAEDWRIDDIKGLLGRCNFKSDMLDRKVSFLSGGEKARLAFCKFMVQPSTLLVLDEPTNHLDIPSKEMLEEAISEYQGTVITISHDRYFIRQIVNRVVEVKDETLQDYAGDYNYYLEKNLEARERELEREAELEERAPKAKAKSKMSKEMKAARKKQKMLAFQQANAKSKGLKNAKRWK</sequence>
<comment type="caution">
    <text evidence="5">The sequence shown here is derived from an EMBL/GenBank/DDBJ whole genome shotgun (WGS) entry which is preliminary data.</text>
</comment>